<evidence type="ECO:0000256" key="5">
    <source>
        <dbReference type="ARBA" id="ARBA00023306"/>
    </source>
</evidence>
<keyword evidence="3" id="KW-0159">Chromosome partition</keyword>
<dbReference type="Gene3D" id="1.10.10.2260">
    <property type="entry name" value="MukE-like family, C-terminal domain"/>
    <property type="match status" value="1"/>
</dbReference>
<evidence type="ECO:0000313" key="7">
    <source>
        <dbReference type="Proteomes" id="UP000585721"/>
    </source>
</evidence>
<proteinExistence type="predicted"/>
<evidence type="ECO:0000256" key="3">
    <source>
        <dbReference type="ARBA" id="ARBA00022829"/>
    </source>
</evidence>
<comment type="caution">
    <text evidence="6">The sequence shown here is derived from an EMBL/GenBank/DDBJ whole genome shotgun (WGS) entry which is preliminary data.</text>
</comment>
<dbReference type="NCBIfam" id="NF003602">
    <property type="entry name" value="PRK05256.1"/>
    <property type="match status" value="1"/>
</dbReference>
<dbReference type="InterPro" id="IPR007385">
    <property type="entry name" value="Scp_MukE"/>
</dbReference>
<dbReference type="EMBL" id="JACHGR010000005">
    <property type="protein sequence ID" value="MBB6055656.1"/>
    <property type="molecule type" value="Genomic_DNA"/>
</dbReference>
<reference evidence="6 7" key="1">
    <citation type="submission" date="2020-08" db="EMBL/GenBank/DDBJ databases">
        <title>Genomic Encyclopedia of Type Strains, Phase IV (KMG-IV): sequencing the most valuable type-strain genomes for metagenomic binning, comparative biology and taxonomic classification.</title>
        <authorList>
            <person name="Goeker M."/>
        </authorList>
    </citation>
    <scope>NUCLEOTIDE SEQUENCE [LARGE SCALE GENOMIC DNA]</scope>
    <source>
        <strain evidence="6 7">DSM 22975</strain>
    </source>
</reference>
<evidence type="ECO:0000256" key="2">
    <source>
        <dbReference type="ARBA" id="ARBA00022618"/>
    </source>
</evidence>
<dbReference type="GO" id="GO:0030261">
    <property type="term" value="P:chromosome condensation"/>
    <property type="evidence" value="ECO:0007669"/>
    <property type="project" value="UniProtKB-KW"/>
</dbReference>
<dbReference type="AlphaFoldDB" id="A0A841GG55"/>
<dbReference type="GO" id="GO:0005737">
    <property type="term" value="C:cytoplasm"/>
    <property type="evidence" value="ECO:0007669"/>
    <property type="project" value="InterPro"/>
</dbReference>
<keyword evidence="5" id="KW-0131">Cell cycle</keyword>
<evidence type="ECO:0000256" key="1">
    <source>
        <dbReference type="ARBA" id="ARBA00022490"/>
    </source>
</evidence>
<evidence type="ECO:0000313" key="6">
    <source>
        <dbReference type="EMBL" id="MBB6055656.1"/>
    </source>
</evidence>
<dbReference type="InterPro" id="IPR042038">
    <property type="entry name" value="MukE_N"/>
</dbReference>
<dbReference type="Proteomes" id="UP000585721">
    <property type="component" value="Unassembled WGS sequence"/>
</dbReference>
<dbReference type="Pfam" id="PF04288">
    <property type="entry name" value="MukE"/>
    <property type="match status" value="1"/>
</dbReference>
<sequence>MSLINTELPIALRLAQAIANPLFPKLDTALRSGKHISADDLDSHSYLLDYHDELESFYSRYQVELIKAPEGFFYLRPRSTSEIGTSVLSELDMLVGKVLCYLYLSPDRLANEGIFSLQDLQEEIVSLADERQLLRMVNQRSGGTDLDKKKLQERIRTSMRRLRRLGMVTALGTGDRFRVNEAVFRFAADVRTDEDARAVQLRMIREGEAILHDDELPTRETVWDSLDEAEEDEEQLGLDI</sequence>
<dbReference type="RefSeq" id="WP_188026411.1">
    <property type="nucleotide sequence ID" value="NZ_JACHGR010000005.1"/>
</dbReference>
<keyword evidence="4" id="KW-0226">DNA condensation</keyword>
<accession>A0A841GG55</accession>
<keyword evidence="7" id="KW-1185">Reference proteome</keyword>
<organism evidence="6 7">
    <name type="scientific">Tolumonas osonensis</name>
    <dbReference type="NCBI Taxonomy" id="675874"/>
    <lineage>
        <taxon>Bacteria</taxon>
        <taxon>Pseudomonadati</taxon>
        <taxon>Pseudomonadota</taxon>
        <taxon>Gammaproteobacteria</taxon>
        <taxon>Aeromonadales</taxon>
        <taxon>Aeromonadaceae</taxon>
        <taxon>Tolumonas</taxon>
    </lineage>
</organism>
<dbReference type="Gene3D" id="1.10.10.2250">
    <property type="match status" value="1"/>
</dbReference>
<gene>
    <name evidence="6" type="ORF">HNR75_001574</name>
</gene>
<dbReference type="InterPro" id="IPR042037">
    <property type="entry name" value="MukE_C"/>
</dbReference>
<evidence type="ECO:0000256" key="4">
    <source>
        <dbReference type="ARBA" id="ARBA00023067"/>
    </source>
</evidence>
<dbReference type="GO" id="GO:0007059">
    <property type="term" value="P:chromosome segregation"/>
    <property type="evidence" value="ECO:0007669"/>
    <property type="project" value="UniProtKB-KW"/>
</dbReference>
<protein>
    <submittedName>
        <fullName evidence="6">Chromosome partition protein MukE</fullName>
    </submittedName>
</protein>
<keyword evidence="2" id="KW-0132">Cell division</keyword>
<dbReference type="GO" id="GO:0051301">
    <property type="term" value="P:cell division"/>
    <property type="evidence" value="ECO:0007669"/>
    <property type="project" value="UniProtKB-KW"/>
</dbReference>
<keyword evidence="1" id="KW-0963">Cytoplasm</keyword>
<name>A0A841GG55_9GAMM</name>